<dbReference type="Proteomes" id="UP001558632">
    <property type="component" value="Unassembled WGS sequence"/>
</dbReference>
<dbReference type="EMBL" id="JBEUSY010000251">
    <property type="protein sequence ID" value="KAL1241439.1"/>
    <property type="molecule type" value="Genomic_DNA"/>
</dbReference>
<evidence type="ECO:0000313" key="2">
    <source>
        <dbReference type="Proteomes" id="UP001558632"/>
    </source>
</evidence>
<sequence>MLLRDVTNGQYAVNIQLVIRSVHLDMMDFFPPSKVRTSKHQVDTRSDQDERNFPIVEGKEIAEALACYICFLSYYPRILFSEEYMFQVLVMKVNVEE</sequence>
<reference evidence="1 2" key="1">
    <citation type="submission" date="2024-07" db="EMBL/GenBank/DDBJ databases">
        <title>Enhanced genomic and transcriptomic resources for Trichinella pseudospiralis and T. spiralis underpin the discovery of pronounced molecular differences between stages and species.</title>
        <authorList>
            <person name="Pasi K.K."/>
            <person name="La Rosa G."/>
            <person name="Gomez-Morales M.A."/>
            <person name="Tosini F."/>
            <person name="Sumanam S."/>
            <person name="Young N.D."/>
            <person name="Chang B.C."/>
            <person name="Robin G.B."/>
        </authorList>
    </citation>
    <scope>NUCLEOTIDE SEQUENCE [LARGE SCALE GENOMIC DNA]</scope>
    <source>
        <strain evidence="1">ISS534</strain>
    </source>
</reference>
<keyword evidence="2" id="KW-1185">Reference proteome</keyword>
<proteinExistence type="predicted"/>
<comment type="caution">
    <text evidence="1">The sequence shown here is derived from an EMBL/GenBank/DDBJ whole genome shotgun (WGS) entry which is preliminary data.</text>
</comment>
<gene>
    <name evidence="1" type="ORF">TSPI_10541</name>
</gene>
<evidence type="ECO:0000313" key="1">
    <source>
        <dbReference type="EMBL" id="KAL1241439.1"/>
    </source>
</evidence>
<organism evidence="1 2">
    <name type="scientific">Trichinella spiralis</name>
    <name type="common">Trichina worm</name>
    <dbReference type="NCBI Taxonomy" id="6334"/>
    <lineage>
        <taxon>Eukaryota</taxon>
        <taxon>Metazoa</taxon>
        <taxon>Ecdysozoa</taxon>
        <taxon>Nematoda</taxon>
        <taxon>Enoplea</taxon>
        <taxon>Dorylaimia</taxon>
        <taxon>Trichinellida</taxon>
        <taxon>Trichinellidae</taxon>
        <taxon>Trichinella</taxon>
    </lineage>
</organism>
<accession>A0ABR3KQN7</accession>
<protein>
    <submittedName>
        <fullName evidence="1">Muscle-specific protein</fullName>
    </submittedName>
</protein>
<name>A0ABR3KQN7_TRISP</name>